<keyword evidence="1" id="KW-1133">Transmembrane helix</keyword>
<evidence type="ECO:0008006" key="6">
    <source>
        <dbReference type="Google" id="ProtNLM"/>
    </source>
</evidence>
<sequence length="176" mass="20181">MANQLSRTDSSSNQDIRQRFNVKKTIIGVIVLLIGLCHLPEAILLIMDGISLDSILYLIGNILLCLLGIYQLKFRSREMRYLLTKSVVKEKNYSFNLKYLEPLKEMIESGNFSNNINIEKGTGGNLRLDVLMSADKKFAAVRLLQFIPYSYIPVMDMQYLRNDKIAALENFLEHSK</sequence>
<organism evidence="3 5">
    <name type="scientific">Bacteroides thetaiotaomicron</name>
    <dbReference type="NCBI Taxonomy" id="818"/>
    <lineage>
        <taxon>Bacteria</taxon>
        <taxon>Pseudomonadati</taxon>
        <taxon>Bacteroidota</taxon>
        <taxon>Bacteroidia</taxon>
        <taxon>Bacteroidales</taxon>
        <taxon>Bacteroidaceae</taxon>
        <taxon>Bacteroides</taxon>
    </lineage>
</organism>
<reference evidence="2 4" key="1">
    <citation type="journal article" date="2019" name="Nat. Med.">
        <title>A library of human gut bacterial isolates paired with longitudinal multiomics data enables mechanistic microbiome research.</title>
        <authorList>
            <person name="Poyet M."/>
            <person name="Groussin M."/>
            <person name="Gibbons S.M."/>
            <person name="Avila-Pacheco J."/>
            <person name="Jiang X."/>
            <person name="Kearney S.M."/>
            <person name="Perrotta A.R."/>
            <person name="Berdy B."/>
            <person name="Zhao S."/>
            <person name="Lieberman T.D."/>
            <person name="Swanson P.K."/>
            <person name="Smith M."/>
            <person name="Roesemann S."/>
            <person name="Alexander J.E."/>
            <person name="Rich S.A."/>
            <person name="Livny J."/>
            <person name="Vlamakis H."/>
            <person name="Clish C."/>
            <person name="Bullock K."/>
            <person name="Deik A."/>
            <person name="Scott J."/>
            <person name="Pierce K.A."/>
            <person name="Xavier R.J."/>
            <person name="Alm E.J."/>
        </authorList>
    </citation>
    <scope>NUCLEOTIDE SEQUENCE [LARGE SCALE GENOMIC DNA]</scope>
    <source>
        <strain evidence="2 4">BIOML-A162</strain>
    </source>
</reference>
<protein>
    <recommendedName>
        <fullName evidence="6">Transmembrane protein</fullName>
    </recommendedName>
</protein>
<feature type="transmembrane region" description="Helical" evidence="1">
    <location>
        <begin position="54"/>
        <end position="72"/>
    </location>
</feature>
<dbReference type="KEGG" id="btho:Btheta7330_04466"/>
<name>A0A0P0FT75_BACT4</name>
<evidence type="ECO:0000313" key="3">
    <source>
        <dbReference type="EMBL" id="MDC2239479.1"/>
    </source>
</evidence>
<gene>
    <name evidence="2" type="ORF">GAN91_24345</name>
    <name evidence="3" type="ORF">PO127_27440</name>
</gene>
<keyword evidence="1" id="KW-0812">Transmembrane</keyword>
<accession>C6IPK8</accession>
<evidence type="ECO:0000313" key="5">
    <source>
        <dbReference type="Proteomes" id="UP001217776"/>
    </source>
</evidence>
<evidence type="ECO:0000313" key="2">
    <source>
        <dbReference type="EMBL" id="KAB4472973.1"/>
    </source>
</evidence>
<dbReference type="EMBL" id="JAQNVG010000105">
    <property type="protein sequence ID" value="MDC2239479.1"/>
    <property type="molecule type" value="Genomic_DNA"/>
</dbReference>
<feature type="transmembrane region" description="Helical" evidence="1">
    <location>
        <begin position="26"/>
        <end position="48"/>
    </location>
</feature>
<accession>A0A0P0FT75</accession>
<dbReference type="GeneID" id="60924992"/>
<dbReference type="RefSeq" id="WP_008766919.1">
    <property type="nucleotide sequence ID" value="NZ_BAABXH010000002.1"/>
</dbReference>
<keyword evidence="1" id="KW-0472">Membrane</keyword>
<comment type="caution">
    <text evidence="3">The sequence shown here is derived from an EMBL/GenBank/DDBJ whole genome shotgun (WGS) entry which is preliminary data.</text>
</comment>
<dbReference type="Proteomes" id="UP001217776">
    <property type="component" value="Unassembled WGS sequence"/>
</dbReference>
<dbReference type="AlphaFoldDB" id="A0A0P0FT75"/>
<evidence type="ECO:0000256" key="1">
    <source>
        <dbReference type="SAM" id="Phobius"/>
    </source>
</evidence>
<dbReference type="DNASU" id="1072680"/>
<dbReference type="Proteomes" id="UP000436858">
    <property type="component" value="Unassembled WGS sequence"/>
</dbReference>
<reference evidence="3" key="2">
    <citation type="submission" date="2022-10" db="EMBL/GenBank/DDBJ databases">
        <title>Human gut microbiome strain richness.</title>
        <authorList>
            <person name="Chen-Liaw A."/>
        </authorList>
    </citation>
    <scope>NUCLEOTIDE SEQUENCE</scope>
    <source>
        <strain evidence="3">1001283st1_A3_1001283B150304_161114</strain>
    </source>
</reference>
<evidence type="ECO:0000313" key="4">
    <source>
        <dbReference type="Proteomes" id="UP000436858"/>
    </source>
</evidence>
<proteinExistence type="predicted"/>
<dbReference type="EMBL" id="WCRY01000037">
    <property type="protein sequence ID" value="KAB4472973.1"/>
    <property type="molecule type" value="Genomic_DNA"/>
</dbReference>